<evidence type="ECO:0000256" key="2">
    <source>
        <dbReference type="ARBA" id="ARBA00022475"/>
    </source>
</evidence>
<dbReference type="GO" id="GO:0005886">
    <property type="term" value="C:plasma membrane"/>
    <property type="evidence" value="ECO:0007669"/>
    <property type="project" value="UniProtKB-SubCell"/>
</dbReference>
<dbReference type="PANTHER" id="PTHR21143">
    <property type="entry name" value="INVERTEBRATE GUSTATORY RECEPTOR"/>
    <property type="match status" value="1"/>
</dbReference>
<keyword evidence="3 8" id="KW-0812">Transmembrane</keyword>
<evidence type="ECO:0000256" key="5">
    <source>
        <dbReference type="ARBA" id="ARBA00023136"/>
    </source>
</evidence>
<evidence type="ECO:0000313" key="9">
    <source>
        <dbReference type="EMBL" id="KAK9695758.1"/>
    </source>
</evidence>
<evidence type="ECO:0000256" key="1">
    <source>
        <dbReference type="ARBA" id="ARBA00004651"/>
    </source>
</evidence>
<evidence type="ECO:0000313" key="10">
    <source>
        <dbReference type="Proteomes" id="UP001458880"/>
    </source>
</evidence>
<evidence type="ECO:0000256" key="4">
    <source>
        <dbReference type="ARBA" id="ARBA00022989"/>
    </source>
</evidence>
<keyword evidence="7" id="KW-0807">Transducer</keyword>
<dbReference type="GO" id="GO:0043025">
    <property type="term" value="C:neuronal cell body"/>
    <property type="evidence" value="ECO:0007669"/>
    <property type="project" value="TreeGrafter"/>
</dbReference>
<dbReference type="PANTHER" id="PTHR21143:SF104">
    <property type="entry name" value="GUSTATORY RECEPTOR 8A-RELATED"/>
    <property type="match status" value="1"/>
</dbReference>
<dbReference type="AlphaFoldDB" id="A0AAW1IZD4"/>
<gene>
    <name evidence="9" type="ORF">QE152_g32360</name>
</gene>
<keyword evidence="6 9" id="KW-0675">Receptor</keyword>
<evidence type="ECO:0000256" key="6">
    <source>
        <dbReference type="ARBA" id="ARBA00023170"/>
    </source>
</evidence>
<dbReference type="GO" id="GO:0008049">
    <property type="term" value="P:male courtship behavior"/>
    <property type="evidence" value="ECO:0007669"/>
    <property type="project" value="TreeGrafter"/>
</dbReference>
<evidence type="ECO:0000256" key="8">
    <source>
        <dbReference type="SAM" id="Phobius"/>
    </source>
</evidence>
<dbReference type="GO" id="GO:0030424">
    <property type="term" value="C:axon"/>
    <property type="evidence" value="ECO:0007669"/>
    <property type="project" value="TreeGrafter"/>
</dbReference>
<accession>A0AAW1IZD4</accession>
<comment type="subcellular location">
    <subcellularLocation>
        <location evidence="1">Cell membrane</location>
        <topology evidence="1">Multi-pass membrane protein</topology>
    </subcellularLocation>
</comment>
<dbReference type="GO" id="GO:0030425">
    <property type="term" value="C:dendrite"/>
    <property type="evidence" value="ECO:0007669"/>
    <property type="project" value="TreeGrafter"/>
</dbReference>
<dbReference type="Pfam" id="PF08395">
    <property type="entry name" value="7tm_7"/>
    <property type="match status" value="1"/>
</dbReference>
<reference evidence="9 10" key="1">
    <citation type="journal article" date="2024" name="BMC Genomics">
        <title>De novo assembly and annotation of Popillia japonica's genome with initial clues to its potential as an invasive pest.</title>
        <authorList>
            <person name="Cucini C."/>
            <person name="Boschi S."/>
            <person name="Funari R."/>
            <person name="Cardaioli E."/>
            <person name="Iannotti N."/>
            <person name="Marturano G."/>
            <person name="Paoli F."/>
            <person name="Bruttini M."/>
            <person name="Carapelli A."/>
            <person name="Frati F."/>
            <person name="Nardi F."/>
        </authorList>
    </citation>
    <scope>NUCLEOTIDE SEQUENCE [LARGE SCALE GENOMIC DNA]</scope>
    <source>
        <strain evidence="9">DMR45628</strain>
    </source>
</reference>
<keyword evidence="2" id="KW-1003">Cell membrane</keyword>
<dbReference type="EMBL" id="JASPKY010000471">
    <property type="protein sequence ID" value="KAK9695758.1"/>
    <property type="molecule type" value="Genomic_DNA"/>
</dbReference>
<protein>
    <submittedName>
        <fullName evidence="9">7tm Chemosensory receptor</fullName>
    </submittedName>
</protein>
<proteinExistence type="predicted"/>
<organism evidence="9 10">
    <name type="scientific">Popillia japonica</name>
    <name type="common">Japanese beetle</name>
    <dbReference type="NCBI Taxonomy" id="7064"/>
    <lineage>
        <taxon>Eukaryota</taxon>
        <taxon>Metazoa</taxon>
        <taxon>Ecdysozoa</taxon>
        <taxon>Arthropoda</taxon>
        <taxon>Hexapoda</taxon>
        <taxon>Insecta</taxon>
        <taxon>Pterygota</taxon>
        <taxon>Neoptera</taxon>
        <taxon>Endopterygota</taxon>
        <taxon>Coleoptera</taxon>
        <taxon>Polyphaga</taxon>
        <taxon>Scarabaeiformia</taxon>
        <taxon>Scarabaeidae</taxon>
        <taxon>Rutelinae</taxon>
        <taxon>Popillia</taxon>
    </lineage>
</organism>
<evidence type="ECO:0000256" key="3">
    <source>
        <dbReference type="ARBA" id="ARBA00022692"/>
    </source>
</evidence>
<feature type="transmembrane region" description="Helical" evidence="8">
    <location>
        <begin position="113"/>
        <end position="136"/>
    </location>
</feature>
<keyword evidence="5 8" id="KW-0472">Membrane</keyword>
<dbReference type="GO" id="GO:0050909">
    <property type="term" value="P:sensory perception of taste"/>
    <property type="evidence" value="ECO:0007669"/>
    <property type="project" value="InterPro"/>
</dbReference>
<evidence type="ECO:0000256" key="7">
    <source>
        <dbReference type="ARBA" id="ARBA00023224"/>
    </source>
</evidence>
<dbReference type="Proteomes" id="UP001458880">
    <property type="component" value="Unassembled WGS sequence"/>
</dbReference>
<keyword evidence="4 8" id="KW-1133">Transmembrane helix</keyword>
<name>A0AAW1IZD4_POPJA</name>
<sequence length="139" mass="15612">MISLDLIMGVNVVITFILHGDSQHTNVPVEYALLPHVSTSLLFLSFGVIMITSCEQTVRHAFHTTQICYNLSLQYSGLDQISGKLDFREIRKAILLLAHQASQRKPNFTAADFFSINFYLLGAMLGTIVSYVIIFVQMK</sequence>
<comment type="caution">
    <text evidence="9">The sequence shown here is derived from an EMBL/GenBank/DDBJ whole genome shotgun (WGS) entry which is preliminary data.</text>
</comment>
<dbReference type="InterPro" id="IPR013604">
    <property type="entry name" value="7TM_chemorcpt"/>
</dbReference>
<dbReference type="GO" id="GO:0007165">
    <property type="term" value="P:signal transduction"/>
    <property type="evidence" value="ECO:0007669"/>
    <property type="project" value="UniProtKB-KW"/>
</dbReference>
<dbReference type="GO" id="GO:0007635">
    <property type="term" value="P:chemosensory behavior"/>
    <property type="evidence" value="ECO:0007669"/>
    <property type="project" value="TreeGrafter"/>
</dbReference>
<feature type="transmembrane region" description="Helical" evidence="8">
    <location>
        <begin position="31"/>
        <end position="51"/>
    </location>
</feature>
<keyword evidence="10" id="KW-1185">Reference proteome</keyword>